<dbReference type="KEGG" id="vra:106762369"/>
<dbReference type="Pfam" id="PF13855">
    <property type="entry name" value="LRR_8"/>
    <property type="match status" value="2"/>
</dbReference>
<dbReference type="PANTHER" id="PTHR48063:SF98">
    <property type="entry name" value="LRR RECEPTOR-LIKE SERINE_THREONINE-PROTEIN KINASE FLS2"/>
    <property type="match status" value="1"/>
</dbReference>
<evidence type="ECO:0000256" key="10">
    <source>
        <dbReference type="ARBA" id="ARBA00023170"/>
    </source>
</evidence>
<keyword evidence="7" id="KW-0677">Repeat</keyword>
<evidence type="ECO:0000256" key="2">
    <source>
        <dbReference type="ARBA" id="ARBA00009592"/>
    </source>
</evidence>
<feature type="domain" description="Leucine-rich repeat-containing N-terminal plant-type" evidence="13">
    <location>
        <begin position="23"/>
        <end position="59"/>
    </location>
</feature>
<keyword evidence="15" id="KW-1185">Reference proteome</keyword>
<evidence type="ECO:0000256" key="9">
    <source>
        <dbReference type="ARBA" id="ARBA00023136"/>
    </source>
</evidence>
<feature type="domain" description="Disease resistance R13L4/SHOC-2-like LRR" evidence="14">
    <location>
        <begin position="171"/>
        <end position="436"/>
    </location>
</feature>
<reference evidence="15" key="1">
    <citation type="journal article" date="2014" name="Nat. Commun.">
        <title>Genome sequence of mungbean and insights into evolution within Vigna species.</title>
        <authorList>
            <person name="Kang Y.J."/>
            <person name="Kim S.K."/>
            <person name="Kim M.Y."/>
            <person name="Lestari P."/>
            <person name="Kim K.H."/>
            <person name="Ha B.K."/>
            <person name="Jun T.H."/>
            <person name="Hwang W.J."/>
            <person name="Lee T."/>
            <person name="Lee J."/>
            <person name="Shim S."/>
            <person name="Yoon M.Y."/>
            <person name="Jang Y.E."/>
            <person name="Han K.S."/>
            <person name="Taeprayoon P."/>
            <person name="Yoon N."/>
            <person name="Somta P."/>
            <person name="Tanya P."/>
            <person name="Kim K.S."/>
            <person name="Gwag J.G."/>
            <person name="Moon J.K."/>
            <person name="Lee Y.H."/>
            <person name="Park B.S."/>
            <person name="Bombarely A."/>
            <person name="Doyle J.J."/>
            <person name="Jackson S.A."/>
            <person name="Schafleitner R."/>
            <person name="Srinives P."/>
            <person name="Varshney R.K."/>
            <person name="Lee S.H."/>
        </authorList>
    </citation>
    <scope>NUCLEOTIDE SEQUENCE [LARGE SCALE GENOMIC DNA]</scope>
    <source>
        <strain evidence="15">cv. VC1973A</strain>
    </source>
</reference>
<organism evidence="15 16">
    <name type="scientific">Vigna radiata var. radiata</name>
    <name type="common">Mung bean</name>
    <name type="synonym">Phaseolus aureus</name>
    <dbReference type="NCBI Taxonomy" id="3916"/>
    <lineage>
        <taxon>Eukaryota</taxon>
        <taxon>Viridiplantae</taxon>
        <taxon>Streptophyta</taxon>
        <taxon>Embryophyta</taxon>
        <taxon>Tracheophyta</taxon>
        <taxon>Spermatophyta</taxon>
        <taxon>Magnoliopsida</taxon>
        <taxon>eudicotyledons</taxon>
        <taxon>Gunneridae</taxon>
        <taxon>Pentapetalae</taxon>
        <taxon>rosids</taxon>
        <taxon>fabids</taxon>
        <taxon>Fabales</taxon>
        <taxon>Fabaceae</taxon>
        <taxon>Papilionoideae</taxon>
        <taxon>50 kb inversion clade</taxon>
        <taxon>NPAAA clade</taxon>
        <taxon>indigoferoid/millettioid clade</taxon>
        <taxon>Phaseoleae</taxon>
        <taxon>Vigna</taxon>
    </lineage>
</organism>
<dbReference type="InterPro" id="IPR032675">
    <property type="entry name" value="LRR_dom_sf"/>
</dbReference>
<proteinExistence type="inferred from homology"/>
<dbReference type="InterPro" id="IPR055414">
    <property type="entry name" value="LRR_R13L4/SHOC2-like"/>
</dbReference>
<comment type="subcellular location">
    <subcellularLocation>
        <location evidence="1">Cell membrane</location>
        <topology evidence="1">Single-pass type I membrane protein</topology>
    </subcellularLocation>
</comment>
<dbReference type="InterPro" id="IPR013210">
    <property type="entry name" value="LRR_N_plant-typ"/>
</dbReference>
<dbReference type="AlphaFoldDB" id="A0A1S3U6T2"/>
<evidence type="ECO:0000256" key="4">
    <source>
        <dbReference type="ARBA" id="ARBA00022614"/>
    </source>
</evidence>
<dbReference type="OrthoDB" id="1432377at2759"/>
<dbReference type="SMART" id="SM00365">
    <property type="entry name" value="LRR_SD22"/>
    <property type="match status" value="6"/>
</dbReference>
<keyword evidence="11" id="KW-0325">Glycoprotein</keyword>
<keyword evidence="5 12" id="KW-0812">Transmembrane</keyword>
<gene>
    <name evidence="16" type="primary">LOC106762369</name>
</gene>
<feature type="transmembrane region" description="Helical" evidence="12">
    <location>
        <begin position="1160"/>
        <end position="1181"/>
    </location>
</feature>
<protein>
    <submittedName>
        <fullName evidence="16">Receptor-like protein 12</fullName>
    </submittedName>
</protein>
<dbReference type="Gene3D" id="3.80.10.10">
    <property type="entry name" value="Ribonuclease Inhibitor"/>
    <property type="match status" value="6"/>
</dbReference>
<dbReference type="PANTHER" id="PTHR48063">
    <property type="entry name" value="LRR RECEPTOR-LIKE KINASE"/>
    <property type="match status" value="1"/>
</dbReference>
<dbReference type="Pfam" id="PF08263">
    <property type="entry name" value="LRRNT_2"/>
    <property type="match status" value="1"/>
</dbReference>
<evidence type="ECO:0000259" key="13">
    <source>
        <dbReference type="Pfam" id="PF08263"/>
    </source>
</evidence>
<dbReference type="InterPro" id="IPR001611">
    <property type="entry name" value="Leu-rich_rpt"/>
</dbReference>
<evidence type="ECO:0000313" key="15">
    <source>
        <dbReference type="Proteomes" id="UP000087766"/>
    </source>
</evidence>
<dbReference type="SUPFAM" id="SSF52058">
    <property type="entry name" value="L domain-like"/>
    <property type="match status" value="2"/>
</dbReference>
<evidence type="ECO:0000256" key="3">
    <source>
        <dbReference type="ARBA" id="ARBA00022475"/>
    </source>
</evidence>
<name>A0A1S3U6T2_VIGRR</name>
<dbReference type="Pfam" id="PF23598">
    <property type="entry name" value="LRR_14"/>
    <property type="match status" value="1"/>
</dbReference>
<dbReference type="PRINTS" id="PR00019">
    <property type="entry name" value="LEURICHRPT"/>
</dbReference>
<dbReference type="FunFam" id="3.80.10.10:FF:000383">
    <property type="entry name" value="Leucine-rich repeat receptor protein kinase EMS1"/>
    <property type="match status" value="1"/>
</dbReference>
<evidence type="ECO:0000256" key="6">
    <source>
        <dbReference type="ARBA" id="ARBA00022729"/>
    </source>
</evidence>
<accession>A0A1S3U6T2</accession>
<dbReference type="InterPro" id="IPR046956">
    <property type="entry name" value="RLP23-like"/>
</dbReference>
<dbReference type="GO" id="GO:0005886">
    <property type="term" value="C:plasma membrane"/>
    <property type="evidence" value="ECO:0007669"/>
    <property type="project" value="UniProtKB-SubCell"/>
</dbReference>
<evidence type="ECO:0000256" key="1">
    <source>
        <dbReference type="ARBA" id="ARBA00004251"/>
    </source>
</evidence>
<evidence type="ECO:0000256" key="8">
    <source>
        <dbReference type="ARBA" id="ARBA00022989"/>
    </source>
</evidence>
<reference evidence="16" key="2">
    <citation type="submission" date="2025-08" db="UniProtKB">
        <authorList>
            <consortium name="RefSeq"/>
        </authorList>
    </citation>
    <scope>IDENTIFICATION</scope>
    <source>
        <tissue evidence="16">Leaf</tissue>
    </source>
</reference>
<dbReference type="InterPro" id="IPR003591">
    <property type="entry name" value="Leu-rich_rpt_typical-subtyp"/>
</dbReference>
<dbReference type="FunFam" id="3.80.10.10:FF:000095">
    <property type="entry name" value="LRR receptor-like serine/threonine-protein kinase GSO1"/>
    <property type="match status" value="1"/>
</dbReference>
<keyword evidence="4" id="KW-0433">Leucine-rich repeat</keyword>
<evidence type="ECO:0000256" key="11">
    <source>
        <dbReference type="ARBA" id="ARBA00023180"/>
    </source>
</evidence>
<evidence type="ECO:0000259" key="14">
    <source>
        <dbReference type="Pfam" id="PF23598"/>
    </source>
</evidence>
<keyword evidence="9 12" id="KW-0472">Membrane</keyword>
<keyword evidence="8 12" id="KW-1133">Transmembrane helix</keyword>
<dbReference type="FunFam" id="3.80.10.10:FF:000111">
    <property type="entry name" value="LRR receptor-like serine/threonine-protein kinase ERECTA"/>
    <property type="match status" value="1"/>
</dbReference>
<dbReference type="GeneID" id="106762369"/>
<keyword evidence="3" id="KW-1003">Cell membrane</keyword>
<keyword evidence="6" id="KW-0732">Signal</keyword>
<comment type="similarity">
    <text evidence="2">Belongs to the RLP family.</text>
</comment>
<dbReference type="RefSeq" id="XP_014501732.1">
    <property type="nucleotide sequence ID" value="XM_014646246.1"/>
</dbReference>
<evidence type="ECO:0000256" key="5">
    <source>
        <dbReference type="ARBA" id="ARBA00022692"/>
    </source>
</evidence>
<dbReference type="Proteomes" id="UP000087766">
    <property type="component" value="Chromosome 1"/>
</dbReference>
<dbReference type="SMART" id="SM00369">
    <property type="entry name" value="LRR_TYP"/>
    <property type="match status" value="9"/>
</dbReference>
<dbReference type="SUPFAM" id="SSF52047">
    <property type="entry name" value="RNI-like"/>
    <property type="match status" value="1"/>
</dbReference>
<evidence type="ECO:0000256" key="7">
    <source>
        <dbReference type="ARBA" id="ARBA00022737"/>
    </source>
</evidence>
<dbReference type="PROSITE" id="PS51450">
    <property type="entry name" value="LRR"/>
    <property type="match status" value="1"/>
</dbReference>
<evidence type="ECO:0000313" key="16">
    <source>
        <dbReference type="RefSeq" id="XP_014501732.1"/>
    </source>
</evidence>
<evidence type="ECO:0000256" key="12">
    <source>
        <dbReference type="SAM" id="Phobius"/>
    </source>
</evidence>
<dbReference type="Pfam" id="PF00560">
    <property type="entry name" value="LRR_1"/>
    <property type="match status" value="8"/>
</dbReference>
<keyword evidence="10" id="KW-0675">Receptor</keyword>
<sequence>MMFMLCLLTEVVYGEKEVRCIEREREALLRFKAAIADRYGMLSSWTTPHCCQWQGIRCSNITGHILMLDLHGEVHEEISFNRYVEFSPERFISGEIHKSLMELSQLQYLNFSSNSFRDSNIPEFLGSLSNLRYLDLSSCAFDGKIPTQFGFLPHLKYLNLADNFLEGPIPRQLGNLFQLQHLDLSYNTFEGNIPIQLGNLSQLQYLDLRGNDLEGNIPSQLGNLSNLHELYIGDVNIGDGGQWLSNLISLTHLYLTSISNLYHSPHMIGKLPKLRELSLLDCSLTDNFFLSLRPSILNFSTSLTVLDLSENTLMSTMIFQWVANFTPNLVELHLIHNLLEGSVPNHFGLAMNSLEHLNLYSNRFKVEVLQSVMNICTLKSLNLGANSLNQSLSSILHNLSNACARNSLQELDLSFSKINGSFPDFSIFPTLKILDLFSNKLSGKIPEGILPSRLESLSLSSNFLEGEIPKSFGNTCTLRSLDMSYNRLSGEFSLIFQDFSGCAKSVLQDLKLRGNNINSTFPDLSRFSNLQILDLSQNQLSGEIPEGNQLPSQLESLSIRSNSLEGGIPKSFGNACALRLLDMFNNSLSEEFPLIVHHLSGCARYSLENLNLGMNQINGTLPDLSIFSSLKGLYLGENKLNGEFPNDIQFPHQLEELYMQLNSLKGVLSDYQFANLSKLYSLYLSGNSLLSLTFTQNWIPPFQLRKVGLQSCILGPTFPKWLQTQNEFRDLDISNAGISDMVPKWFWTKLALRKWVSMNISCNSLHGIIPYFPTKNPYSSLILGSNQFEGPIPPFLRSSTLLDLSKNKFSGSLSFLCVGDPIGILYQLDLSSNNLSGQIPDCWSHFKSLAFLDLSQNQLSGKIPTSMGSLHDLQALFLRNNNLTYGIPFSLRHCTNLVMIDIAENSLSGSIPGWIGRKLGNLQYLSLRRNHFQGNLPLQICFLRNIQLLDLSLNSLSGRIPKCIKNFTSMTQKTSLEGGPWHLYRIETVYFSGPQSYGLNTFLTWKGSRQMFENSVLQLLKSIDLSSNYFSKEIPKEFEILIGLISLNLSRNNLSGEIPSSIGKLKSLEFLDISRNELVGSIPNSLIEIDRLSMLDLSHNHLVGMIPQSTQLQSFNPSSYEDNLNLCGPPLDKLCISKIPVEEPKNEIQEDDYSFFNREFYIGMPFGFIISFWIVVGLMLFRRSTWKKKKSEKCC</sequence>